<name>A0A9Q2H0Q3_RALPI</name>
<dbReference type="EMBL" id="QGBI01000017">
    <property type="protein sequence ID" value="MBX3891762.1"/>
    <property type="molecule type" value="Genomic_DNA"/>
</dbReference>
<feature type="region of interest" description="Disordered" evidence="1">
    <location>
        <begin position="83"/>
        <end position="103"/>
    </location>
</feature>
<reference evidence="2" key="1">
    <citation type="submission" date="2018-06" db="EMBL/GenBank/DDBJ databases">
        <authorList>
            <person name="O'Rourke A."/>
        </authorList>
    </citation>
    <scope>NUCLEOTIDE SEQUENCE</scope>
    <source>
        <strain evidence="2">132550021-3</strain>
    </source>
</reference>
<dbReference type="Proteomes" id="UP001199322">
    <property type="component" value="Unassembled WGS sequence"/>
</dbReference>
<feature type="compositionally biased region" description="Polar residues" evidence="1">
    <location>
        <begin position="88"/>
        <end position="103"/>
    </location>
</feature>
<sequence>MQAWIVQEYRGCSIHVLSVLGHRSRVGYAYTGFVCAPKTGAMVYPQLERFHHTAADFDSADAAISAGILEGQAIIERWLASHAEESGSRSATANNTSRTMRAD</sequence>
<comment type="caution">
    <text evidence="2">The sequence shown here is derived from an EMBL/GenBank/DDBJ whole genome shotgun (WGS) entry which is preliminary data.</text>
</comment>
<protein>
    <submittedName>
        <fullName evidence="2">Uncharacterized protein</fullName>
    </submittedName>
</protein>
<gene>
    <name evidence="2" type="ORF">DEE74_18020</name>
</gene>
<evidence type="ECO:0000256" key="1">
    <source>
        <dbReference type="SAM" id="MobiDB-lite"/>
    </source>
</evidence>
<evidence type="ECO:0000313" key="3">
    <source>
        <dbReference type="Proteomes" id="UP001199322"/>
    </source>
</evidence>
<dbReference type="AlphaFoldDB" id="A0A9Q2H0Q3"/>
<evidence type="ECO:0000313" key="2">
    <source>
        <dbReference type="EMBL" id="MBX3891762.1"/>
    </source>
</evidence>
<accession>A0A9Q2H0Q3</accession>
<dbReference type="RefSeq" id="WP_024973601.1">
    <property type="nucleotide sequence ID" value="NZ_JACBXL010000008.1"/>
</dbReference>
<proteinExistence type="predicted"/>
<organism evidence="2 3">
    <name type="scientific">Ralstonia pickettii</name>
    <name type="common">Burkholderia pickettii</name>
    <dbReference type="NCBI Taxonomy" id="329"/>
    <lineage>
        <taxon>Bacteria</taxon>
        <taxon>Pseudomonadati</taxon>
        <taxon>Pseudomonadota</taxon>
        <taxon>Betaproteobacteria</taxon>
        <taxon>Burkholderiales</taxon>
        <taxon>Burkholderiaceae</taxon>
        <taxon>Ralstonia</taxon>
    </lineage>
</organism>